<comment type="caution">
    <text evidence="1">The sequence shown here is derived from an EMBL/GenBank/DDBJ whole genome shotgun (WGS) entry which is preliminary data.</text>
</comment>
<evidence type="ECO:0000313" key="2">
    <source>
        <dbReference type="Proteomes" id="UP000765509"/>
    </source>
</evidence>
<dbReference type="EMBL" id="AVOT02014747">
    <property type="protein sequence ID" value="MBW0498482.1"/>
    <property type="molecule type" value="Genomic_DNA"/>
</dbReference>
<evidence type="ECO:0000313" key="1">
    <source>
        <dbReference type="EMBL" id="MBW0498482.1"/>
    </source>
</evidence>
<dbReference type="AlphaFoldDB" id="A0A9Q3DEA5"/>
<accession>A0A9Q3DEA5</accession>
<sequence length="182" mass="20422">MEHNVLEACLASGAIALFSIRVNHTSLSPSILSPSLTGQIPPHLFPILSDHFSYNHQSMISITELRWGVLMNELAADEGLFDGASAENGLGKWLYEPPSSCWVIDFNQKKCLLPNHIGTNLEKNRKEDVAIFIVLACKLREPWQWKLGRMVGDNLKGVWEEMVDSVKEISGKFPFLLLPNHI</sequence>
<proteinExistence type="predicted"/>
<name>A0A9Q3DEA5_9BASI</name>
<gene>
    <name evidence="1" type="ORF">O181_038197</name>
</gene>
<dbReference type="OrthoDB" id="2506033at2759"/>
<organism evidence="1 2">
    <name type="scientific">Austropuccinia psidii MF-1</name>
    <dbReference type="NCBI Taxonomy" id="1389203"/>
    <lineage>
        <taxon>Eukaryota</taxon>
        <taxon>Fungi</taxon>
        <taxon>Dikarya</taxon>
        <taxon>Basidiomycota</taxon>
        <taxon>Pucciniomycotina</taxon>
        <taxon>Pucciniomycetes</taxon>
        <taxon>Pucciniales</taxon>
        <taxon>Sphaerophragmiaceae</taxon>
        <taxon>Austropuccinia</taxon>
    </lineage>
</organism>
<keyword evidence="2" id="KW-1185">Reference proteome</keyword>
<reference evidence="1" key="1">
    <citation type="submission" date="2021-03" db="EMBL/GenBank/DDBJ databases">
        <title>Draft genome sequence of rust myrtle Austropuccinia psidii MF-1, a brazilian biotype.</title>
        <authorList>
            <person name="Quecine M.C."/>
            <person name="Pachon D.M.R."/>
            <person name="Bonatelli M.L."/>
            <person name="Correr F.H."/>
            <person name="Franceschini L.M."/>
            <person name="Leite T.F."/>
            <person name="Margarido G.R.A."/>
            <person name="Almeida C.A."/>
            <person name="Ferrarezi J.A."/>
            <person name="Labate C.A."/>
        </authorList>
    </citation>
    <scope>NUCLEOTIDE SEQUENCE</scope>
    <source>
        <strain evidence="1">MF-1</strain>
    </source>
</reference>
<protein>
    <submittedName>
        <fullName evidence="1">Uncharacterized protein</fullName>
    </submittedName>
</protein>
<dbReference type="Proteomes" id="UP000765509">
    <property type="component" value="Unassembled WGS sequence"/>
</dbReference>